<proteinExistence type="predicted"/>
<evidence type="ECO:0000313" key="1">
    <source>
        <dbReference type="EMBL" id="GAA0820599.1"/>
    </source>
</evidence>
<dbReference type="Proteomes" id="UP001500021">
    <property type="component" value="Unassembled WGS sequence"/>
</dbReference>
<name>A0ABN1L9S5_9GAMM</name>
<sequence length="85" mass="9599">MQPEMQPDMKPMVERRKETPEQSVWWNKLSLAQKFSASSLGQFGYELSFVRNEQGRSLAVLSCRGGIAVIAEDGEINTSPNIKIR</sequence>
<evidence type="ECO:0000313" key="2">
    <source>
        <dbReference type="Proteomes" id="UP001500021"/>
    </source>
</evidence>
<dbReference type="EMBL" id="BAAAFA010000009">
    <property type="protein sequence ID" value="GAA0820599.1"/>
    <property type="molecule type" value="Genomic_DNA"/>
</dbReference>
<comment type="caution">
    <text evidence="1">The sequence shown here is derived from an EMBL/GenBank/DDBJ whole genome shotgun (WGS) entry which is preliminary data.</text>
</comment>
<protein>
    <submittedName>
        <fullName evidence="1">Uncharacterized protein</fullName>
    </submittedName>
</protein>
<keyword evidence="2" id="KW-1185">Reference proteome</keyword>
<gene>
    <name evidence="1" type="ORF">GCM10009111_26340</name>
</gene>
<reference evidence="1 2" key="1">
    <citation type="journal article" date="2019" name="Int. J. Syst. Evol. Microbiol.">
        <title>The Global Catalogue of Microorganisms (GCM) 10K type strain sequencing project: providing services to taxonomists for standard genome sequencing and annotation.</title>
        <authorList>
            <consortium name="The Broad Institute Genomics Platform"/>
            <consortium name="The Broad Institute Genome Sequencing Center for Infectious Disease"/>
            <person name="Wu L."/>
            <person name="Ma J."/>
        </authorList>
    </citation>
    <scope>NUCLEOTIDE SEQUENCE [LARGE SCALE GENOMIC DNA]</scope>
    <source>
        <strain evidence="1 2">JCM 15608</strain>
    </source>
</reference>
<organism evidence="1 2">
    <name type="scientific">Colwellia asteriadis</name>
    <dbReference type="NCBI Taxonomy" id="517723"/>
    <lineage>
        <taxon>Bacteria</taxon>
        <taxon>Pseudomonadati</taxon>
        <taxon>Pseudomonadota</taxon>
        <taxon>Gammaproteobacteria</taxon>
        <taxon>Alteromonadales</taxon>
        <taxon>Colwelliaceae</taxon>
        <taxon>Colwellia</taxon>
    </lineage>
</organism>
<accession>A0ABN1L9S5</accession>
<dbReference type="RefSeq" id="WP_343818010.1">
    <property type="nucleotide sequence ID" value="NZ_BAAAFA010000009.1"/>
</dbReference>